<dbReference type="AlphaFoldDB" id="A0A8S9X9E5"/>
<organism evidence="1 2">
    <name type="scientific">Apolygus lucorum</name>
    <name type="common">Small green plant bug</name>
    <name type="synonym">Lygocoris lucorum</name>
    <dbReference type="NCBI Taxonomy" id="248454"/>
    <lineage>
        <taxon>Eukaryota</taxon>
        <taxon>Metazoa</taxon>
        <taxon>Ecdysozoa</taxon>
        <taxon>Arthropoda</taxon>
        <taxon>Hexapoda</taxon>
        <taxon>Insecta</taxon>
        <taxon>Pterygota</taxon>
        <taxon>Neoptera</taxon>
        <taxon>Paraneoptera</taxon>
        <taxon>Hemiptera</taxon>
        <taxon>Heteroptera</taxon>
        <taxon>Panheteroptera</taxon>
        <taxon>Cimicomorpha</taxon>
        <taxon>Miridae</taxon>
        <taxon>Mirini</taxon>
        <taxon>Apolygus</taxon>
    </lineage>
</organism>
<accession>A0A8S9X9E5</accession>
<name>A0A8S9X9E5_APOLU</name>
<sequence length="101" mass="12579">MTVRLQPRMRKEPKLLYLQRLRQYIQRMPQQHRSSQRLLRKIKNHYQKQRGMVQFNLHTKTNKSKLMNNQQFLKVNQMNQFLQHSYQNLLVQKYQSQLPKK</sequence>
<evidence type="ECO:0000313" key="1">
    <source>
        <dbReference type="EMBL" id="KAF6204195.1"/>
    </source>
</evidence>
<evidence type="ECO:0000313" key="2">
    <source>
        <dbReference type="Proteomes" id="UP000466442"/>
    </source>
</evidence>
<protein>
    <submittedName>
        <fullName evidence="1">Uncharacterized protein</fullName>
    </submittedName>
</protein>
<proteinExistence type="predicted"/>
<dbReference type="EMBL" id="WIXP02000010">
    <property type="protein sequence ID" value="KAF6204195.1"/>
    <property type="molecule type" value="Genomic_DNA"/>
</dbReference>
<keyword evidence="2" id="KW-1185">Reference proteome</keyword>
<gene>
    <name evidence="1" type="ORF">GE061_002535</name>
</gene>
<dbReference type="Proteomes" id="UP000466442">
    <property type="component" value="Unassembled WGS sequence"/>
</dbReference>
<comment type="caution">
    <text evidence="1">The sequence shown here is derived from an EMBL/GenBank/DDBJ whole genome shotgun (WGS) entry which is preliminary data.</text>
</comment>
<reference evidence="1" key="1">
    <citation type="journal article" date="2021" name="Mol. Ecol. Resour.">
        <title>Apolygus lucorum genome provides insights into omnivorousness and mesophyll feeding.</title>
        <authorList>
            <person name="Liu Y."/>
            <person name="Liu H."/>
            <person name="Wang H."/>
            <person name="Huang T."/>
            <person name="Liu B."/>
            <person name="Yang B."/>
            <person name="Yin L."/>
            <person name="Li B."/>
            <person name="Zhang Y."/>
            <person name="Zhang S."/>
            <person name="Jiang F."/>
            <person name="Zhang X."/>
            <person name="Ren Y."/>
            <person name="Wang B."/>
            <person name="Wang S."/>
            <person name="Lu Y."/>
            <person name="Wu K."/>
            <person name="Fan W."/>
            <person name="Wang G."/>
        </authorList>
    </citation>
    <scope>NUCLEOTIDE SEQUENCE</scope>
    <source>
        <strain evidence="1">12Hb</strain>
    </source>
</reference>